<evidence type="ECO:0000313" key="15">
    <source>
        <dbReference type="Proteomes" id="UP000062160"/>
    </source>
</evidence>
<feature type="site" description="Interaction with tRNA" evidence="11">
    <location>
        <position position="129"/>
    </location>
</feature>
<dbReference type="Proteomes" id="UP000062160">
    <property type="component" value="Unassembled WGS sequence"/>
</dbReference>
<evidence type="ECO:0000256" key="5">
    <source>
        <dbReference type="ARBA" id="ARBA00022741"/>
    </source>
</evidence>
<dbReference type="InterPro" id="IPR046884">
    <property type="entry name" value="MnmA-like_central"/>
</dbReference>
<keyword evidence="3 11" id="KW-0808">Transferase</keyword>
<dbReference type="Pfam" id="PF20259">
    <property type="entry name" value="tRNA_Me_trans_M"/>
    <property type="match status" value="1"/>
</dbReference>
<feature type="region of interest" description="Interaction with tRNA" evidence="11">
    <location>
        <begin position="307"/>
        <end position="308"/>
    </location>
</feature>
<dbReference type="PANTHER" id="PTHR11933:SF5">
    <property type="entry name" value="MITOCHONDRIAL TRNA-SPECIFIC 2-THIOURIDYLASE 1"/>
    <property type="match status" value="1"/>
</dbReference>
<gene>
    <name evidence="11" type="primary">mnmA</name>
    <name evidence="14" type="ORF">TSYNT_7392</name>
</gene>
<evidence type="ECO:0000256" key="2">
    <source>
        <dbReference type="ARBA" id="ARBA00022555"/>
    </source>
</evidence>
<dbReference type="PANTHER" id="PTHR11933">
    <property type="entry name" value="TRNA 5-METHYLAMINOMETHYL-2-THIOURIDYLATE -METHYLTRANSFERASE"/>
    <property type="match status" value="1"/>
</dbReference>
<dbReference type="GO" id="GO:0103016">
    <property type="term" value="F:tRNA-uridine 2-sulfurtransferase activity"/>
    <property type="evidence" value="ECO:0007669"/>
    <property type="project" value="UniProtKB-EC"/>
</dbReference>
<keyword evidence="4 11" id="KW-0819">tRNA processing</keyword>
<comment type="catalytic activity">
    <reaction evidence="9 11">
        <text>S-sulfanyl-L-cysteinyl-[protein] + uridine(34) in tRNA + AH2 + ATP = 2-thiouridine(34) in tRNA + L-cysteinyl-[protein] + A + AMP + diphosphate + H(+)</text>
        <dbReference type="Rhea" id="RHEA:47032"/>
        <dbReference type="Rhea" id="RHEA-COMP:10131"/>
        <dbReference type="Rhea" id="RHEA-COMP:11726"/>
        <dbReference type="Rhea" id="RHEA-COMP:11727"/>
        <dbReference type="Rhea" id="RHEA-COMP:11728"/>
        <dbReference type="ChEBI" id="CHEBI:13193"/>
        <dbReference type="ChEBI" id="CHEBI:15378"/>
        <dbReference type="ChEBI" id="CHEBI:17499"/>
        <dbReference type="ChEBI" id="CHEBI:29950"/>
        <dbReference type="ChEBI" id="CHEBI:30616"/>
        <dbReference type="ChEBI" id="CHEBI:33019"/>
        <dbReference type="ChEBI" id="CHEBI:61963"/>
        <dbReference type="ChEBI" id="CHEBI:65315"/>
        <dbReference type="ChEBI" id="CHEBI:87170"/>
        <dbReference type="ChEBI" id="CHEBI:456215"/>
        <dbReference type="EC" id="2.8.1.13"/>
    </reaction>
</comment>
<dbReference type="FunFam" id="2.40.30.10:FF:000023">
    <property type="entry name" value="tRNA-specific 2-thiouridylase MnmA"/>
    <property type="match status" value="1"/>
</dbReference>
<feature type="region of interest" description="Interaction with tRNA" evidence="11">
    <location>
        <begin position="152"/>
        <end position="154"/>
    </location>
</feature>
<evidence type="ECO:0000256" key="3">
    <source>
        <dbReference type="ARBA" id="ARBA00022679"/>
    </source>
</evidence>
<comment type="caution">
    <text evidence="11">Lacks conserved residue(s) required for the propagation of feature annotation.</text>
</comment>
<evidence type="ECO:0000256" key="7">
    <source>
        <dbReference type="ARBA" id="ARBA00022884"/>
    </source>
</evidence>
<dbReference type="CDD" id="cd01998">
    <property type="entry name" value="MnmA_TRMU-like"/>
    <property type="match status" value="1"/>
</dbReference>
<dbReference type="Gene3D" id="2.30.30.280">
    <property type="entry name" value="Adenine nucleotide alpha hydrolases-like domains"/>
    <property type="match status" value="1"/>
</dbReference>
<evidence type="ECO:0000256" key="11">
    <source>
        <dbReference type="HAMAP-Rule" id="MF_00144"/>
    </source>
</evidence>
<evidence type="ECO:0000259" key="13">
    <source>
        <dbReference type="Pfam" id="PF20259"/>
    </source>
</evidence>
<feature type="active site" description="Nucleophile" evidence="11">
    <location>
        <position position="104"/>
    </location>
</feature>
<dbReference type="NCBIfam" id="NF001138">
    <property type="entry name" value="PRK00143.1"/>
    <property type="match status" value="1"/>
</dbReference>
<feature type="binding site" evidence="11">
    <location>
        <begin position="9"/>
        <end position="16"/>
    </location>
    <ligand>
        <name>ATP</name>
        <dbReference type="ChEBI" id="CHEBI:30616"/>
    </ligand>
</feature>
<dbReference type="AlphaFoldDB" id="A0A0U9HGX1"/>
<dbReference type="EMBL" id="DF977001">
    <property type="protein sequence ID" value="GAQ25371.1"/>
    <property type="molecule type" value="Genomic_DNA"/>
</dbReference>
<dbReference type="STRING" id="224999.GCA_001485475_01387"/>
<keyword evidence="15" id="KW-1185">Reference proteome</keyword>
<dbReference type="NCBIfam" id="TIGR00420">
    <property type="entry name" value="trmU"/>
    <property type="match status" value="1"/>
</dbReference>
<dbReference type="GO" id="GO:0005737">
    <property type="term" value="C:cytoplasm"/>
    <property type="evidence" value="ECO:0007669"/>
    <property type="project" value="UniProtKB-SubCell"/>
</dbReference>
<reference evidence="14" key="1">
    <citation type="journal article" date="2016" name="Genome Announc.">
        <title>Draft Genome Sequence of the Syntrophic Lactate-Degrading Bacterium Tepidanaerobacter syntrophicus JLT.</title>
        <authorList>
            <person name="Matsuura N."/>
            <person name="Ohashi A."/>
            <person name="Tourlousse D.M."/>
            <person name="Sekiguchi Y."/>
        </authorList>
    </citation>
    <scope>NUCLEOTIDE SEQUENCE [LARGE SCALE GENOMIC DNA]</scope>
    <source>
        <strain evidence="14">JL</strain>
    </source>
</reference>
<dbReference type="GO" id="GO:0000049">
    <property type="term" value="F:tRNA binding"/>
    <property type="evidence" value="ECO:0007669"/>
    <property type="project" value="UniProtKB-KW"/>
</dbReference>
<dbReference type="Pfam" id="PF03054">
    <property type="entry name" value="tRNA_Me_trans"/>
    <property type="match status" value="1"/>
</dbReference>
<dbReference type="Gene3D" id="3.40.50.620">
    <property type="entry name" value="HUPs"/>
    <property type="match status" value="1"/>
</dbReference>
<dbReference type="InterPro" id="IPR023382">
    <property type="entry name" value="MnmA-like_central_sf"/>
</dbReference>
<keyword evidence="6 11" id="KW-0067">ATP-binding</keyword>
<evidence type="ECO:0000256" key="1">
    <source>
        <dbReference type="ARBA" id="ARBA00022490"/>
    </source>
</evidence>
<dbReference type="HAMAP" id="MF_00144">
    <property type="entry name" value="tRNA_thiouridyl_MnmA"/>
    <property type="match status" value="1"/>
</dbReference>
<evidence type="ECO:0000256" key="10">
    <source>
        <dbReference type="ARBA" id="ARBA00056575"/>
    </source>
</evidence>
<dbReference type="InterPro" id="IPR014729">
    <property type="entry name" value="Rossmann-like_a/b/a_fold"/>
</dbReference>
<dbReference type="RefSeq" id="WP_059032760.1">
    <property type="nucleotide sequence ID" value="NZ_BSDW01000001.1"/>
</dbReference>
<feature type="site" description="Interaction with tRNA" evidence="11">
    <location>
        <position position="340"/>
    </location>
</feature>
<dbReference type="EC" id="2.8.1.13" evidence="11"/>
<keyword evidence="5 11" id="KW-0547">Nucleotide-binding</keyword>
<dbReference type="OrthoDB" id="9800696at2"/>
<dbReference type="FunFam" id="3.40.50.620:FF:000115">
    <property type="entry name" value="tRNA-specific 2-thiouridylase MnmA"/>
    <property type="match status" value="1"/>
</dbReference>
<feature type="domain" description="tRNA-specific 2-thiouridylase MnmA-like C-terminal" evidence="12">
    <location>
        <begin position="281"/>
        <end position="356"/>
    </location>
</feature>
<evidence type="ECO:0000313" key="14">
    <source>
        <dbReference type="EMBL" id="GAQ25371.1"/>
    </source>
</evidence>
<evidence type="ECO:0000256" key="9">
    <source>
        <dbReference type="ARBA" id="ARBA00051542"/>
    </source>
</evidence>
<keyword evidence="7 11" id="KW-0694">RNA-binding</keyword>
<organism evidence="14">
    <name type="scientific">Tepidanaerobacter syntrophicus</name>
    <dbReference type="NCBI Taxonomy" id="224999"/>
    <lineage>
        <taxon>Bacteria</taxon>
        <taxon>Bacillati</taxon>
        <taxon>Bacillota</taxon>
        <taxon>Clostridia</taxon>
        <taxon>Thermosediminibacterales</taxon>
        <taxon>Tepidanaerobacteraceae</taxon>
        <taxon>Tepidanaerobacter</taxon>
    </lineage>
</organism>
<feature type="binding site" evidence="11">
    <location>
        <position position="35"/>
    </location>
    <ligand>
        <name>ATP</name>
        <dbReference type="ChEBI" id="CHEBI:30616"/>
    </ligand>
</feature>
<comment type="function">
    <text evidence="10 11">Catalyzes the 2-thiolation of uridine at the wobble position (U34) of tRNA, leading to the formation of s(2)U34.</text>
</comment>
<dbReference type="SUPFAM" id="SSF52402">
    <property type="entry name" value="Adenine nucleotide alpha hydrolases-like"/>
    <property type="match status" value="1"/>
</dbReference>
<evidence type="ECO:0000259" key="12">
    <source>
        <dbReference type="Pfam" id="PF20258"/>
    </source>
</evidence>
<dbReference type="GO" id="GO:0002143">
    <property type="term" value="P:tRNA wobble position uridine thiolation"/>
    <property type="evidence" value="ECO:0007669"/>
    <property type="project" value="TreeGrafter"/>
</dbReference>
<accession>A0A0U9HGX1</accession>
<feature type="domain" description="tRNA-specific 2-thiouridylase MnmA-like central" evidence="13">
    <location>
        <begin position="210"/>
        <end position="274"/>
    </location>
</feature>
<feature type="binding site" evidence="11">
    <location>
        <position position="128"/>
    </location>
    <ligand>
        <name>ATP</name>
        <dbReference type="ChEBI" id="CHEBI:30616"/>
    </ligand>
</feature>
<keyword evidence="1 11" id="KW-0963">Cytoplasm</keyword>
<evidence type="ECO:0000256" key="6">
    <source>
        <dbReference type="ARBA" id="ARBA00022840"/>
    </source>
</evidence>
<keyword evidence="2 11" id="KW-0820">tRNA-binding</keyword>
<protein>
    <recommendedName>
        <fullName evidence="11">tRNA-specific 2-thiouridylase MnmA</fullName>
        <ecNumber evidence="11">2.8.1.13</ecNumber>
    </recommendedName>
</protein>
<dbReference type="InterPro" id="IPR046885">
    <property type="entry name" value="MnmA-like_C"/>
</dbReference>
<dbReference type="GO" id="GO:0005524">
    <property type="term" value="F:ATP binding"/>
    <property type="evidence" value="ECO:0007669"/>
    <property type="project" value="UniProtKB-KW"/>
</dbReference>
<proteinExistence type="inferred from homology"/>
<comment type="similarity">
    <text evidence="11">Belongs to the MnmA/TRMU family.</text>
</comment>
<dbReference type="Gene3D" id="2.40.30.10">
    <property type="entry name" value="Translation factors"/>
    <property type="match status" value="1"/>
</dbReference>
<comment type="subcellular location">
    <subcellularLocation>
        <location evidence="11">Cytoplasm</location>
    </subcellularLocation>
</comment>
<dbReference type="InterPro" id="IPR004506">
    <property type="entry name" value="MnmA-like"/>
</dbReference>
<name>A0A0U9HGX1_9FIRM</name>
<evidence type="ECO:0000256" key="8">
    <source>
        <dbReference type="ARBA" id="ARBA00023157"/>
    </source>
</evidence>
<keyword evidence="8" id="KW-1015">Disulfide bond</keyword>
<dbReference type="Pfam" id="PF20258">
    <property type="entry name" value="tRNA_Me_trans_C"/>
    <property type="match status" value="1"/>
</dbReference>
<dbReference type="FunFam" id="2.30.30.280:FF:000001">
    <property type="entry name" value="tRNA-specific 2-thiouridylase MnmA"/>
    <property type="match status" value="1"/>
</dbReference>
<feature type="active site" description="Cysteine persulfide intermediate" evidence="11">
    <location>
        <position position="202"/>
    </location>
</feature>
<evidence type="ECO:0000256" key="4">
    <source>
        <dbReference type="ARBA" id="ARBA00022694"/>
    </source>
</evidence>
<sequence>MNKNKVAVAMSGGVDSSVCAYLLKEQGYEVIGITMQIFDDASGKSKAKEGSCSTEAVQDARLVAKNLGIPHYVVNLKHCFNEKVIKYFISEYLSGKTPNPCIVCNKYLKFTELLKEAFKLDAFYLATGHYARVEYDDALSRYILKKSVDSDKDQSYVLYGLTQQQLEHVLFPLGNYTKKEIRQIAQKIGLSVSDKPDSQEICFIDTNYRDFLYKKAPDKIKEGPFTDTNGKIIGKHKGIPFYTIGQRKGLGISAGKPLYVVDIDAENNAVVLGDEKDLYTKEFVASQTNWVSIDIPCEKFNANVKIRYNFIEKPAEIIPLNGDTVKVIFENPQKAVTPGQSAVFYKGDVVLGGGVIQRRCLPEKSF</sequence>